<dbReference type="InterPro" id="IPR018492">
    <property type="entry name" value="Ribosomal_eL8/Nhp2"/>
</dbReference>
<dbReference type="InterPro" id="IPR004038">
    <property type="entry name" value="Ribosomal_eL8/eL30/eS12/Gad45"/>
</dbReference>
<dbReference type="GO" id="GO:0042254">
    <property type="term" value="P:ribosome biogenesis"/>
    <property type="evidence" value="ECO:0007669"/>
    <property type="project" value="InterPro"/>
</dbReference>
<dbReference type="GO" id="GO:0003723">
    <property type="term" value="F:RNA binding"/>
    <property type="evidence" value="ECO:0007669"/>
    <property type="project" value="UniProtKB-UniRule"/>
</dbReference>
<evidence type="ECO:0000256" key="5">
    <source>
        <dbReference type="SAM" id="MobiDB-lite"/>
    </source>
</evidence>
<feature type="region of interest" description="Disordered" evidence="5">
    <location>
        <begin position="1"/>
        <end position="37"/>
    </location>
</feature>
<feature type="domain" description="Ribosomal protein eL8/eL30/eS12/Gadd45" evidence="6">
    <location>
        <begin position="134"/>
        <end position="218"/>
    </location>
</feature>
<dbReference type="PROSITE" id="PS01082">
    <property type="entry name" value="RIBOSOMAL_L7AE"/>
    <property type="match status" value="1"/>
</dbReference>
<accession>B9ELP9</accession>
<protein>
    <recommendedName>
        <fullName evidence="4">60S ribosomal protein L7a</fullName>
    </recommendedName>
</protein>
<dbReference type="PRINTS" id="PR00881">
    <property type="entry name" value="L7ARS6FAMILY"/>
</dbReference>
<evidence type="ECO:0000259" key="6">
    <source>
        <dbReference type="Pfam" id="PF01248"/>
    </source>
</evidence>
<proteinExistence type="evidence at transcript level"/>
<dbReference type="FunFam" id="3.30.1330.30:FF:000003">
    <property type="entry name" value="60S ribosomal protein L7a"/>
    <property type="match status" value="1"/>
</dbReference>
<dbReference type="AlphaFoldDB" id="B9ELP9"/>
<dbReference type="InterPro" id="IPR029064">
    <property type="entry name" value="Ribosomal_eL30-like_sf"/>
</dbReference>
<organism evidence="7">
    <name type="scientific">Salmo salar</name>
    <name type="common">Atlantic salmon</name>
    <dbReference type="NCBI Taxonomy" id="8030"/>
    <lineage>
        <taxon>Eukaryota</taxon>
        <taxon>Metazoa</taxon>
        <taxon>Chordata</taxon>
        <taxon>Craniata</taxon>
        <taxon>Vertebrata</taxon>
        <taxon>Euteleostomi</taxon>
        <taxon>Actinopterygii</taxon>
        <taxon>Neopterygii</taxon>
        <taxon>Teleostei</taxon>
        <taxon>Protacanthopterygii</taxon>
        <taxon>Salmoniformes</taxon>
        <taxon>Salmonidae</taxon>
        <taxon>Salmoninae</taxon>
        <taxon>Salmo</taxon>
    </lineage>
</organism>
<gene>
    <name evidence="7" type="primary">RL7A</name>
</gene>
<reference evidence="7" key="2">
    <citation type="journal article" date="2010" name="BMC Genomics">
        <title>Salmo salar and Esox lucius full-length cDNA sequences reveal changes in evolutionary pressures on a post-tetraploidization genome.</title>
        <authorList>
            <person name="Leong J.S."/>
            <person name="Jantzen S.G."/>
            <person name="von Schalburg K.R."/>
            <person name="Cooper G.A."/>
            <person name="Messmer A.M."/>
            <person name="Liao N.Y."/>
            <person name="Munro S."/>
            <person name="Moore R."/>
            <person name="Holt R.A."/>
            <person name="Jones S.J."/>
            <person name="Davidson W.S."/>
            <person name="Koop B.F."/>
        </authorList>
    </citation>
    <scope>NUCLEOTIDE SEQUENCE</scope>
    <source>
        <tissue evidence="7">Thymus</tissue>
    </source>
</reference>
<dbReference type="InterPro" id="IPR050257">
    <property type="entry name" value="eL8/uL1-like"/>
</dbReference>
<dbReference type="PANTHER" id="PTHR23105">
    <property type="entry name" value="RIBOSOMAL PROTEIN L7AE FAMILY MEMBER"/>
    <property type="match status" value="1"/>
</dbReference>
<dbReference type="Gene3D" id="3.30.1330.30">
    <property type="match status" value="1"/>
</dbReference>
<dbReference type="SUPFAM" id="SSF55315">
    <property type="entry name" value="L30e-like"/>
    <property type="match status" value="1"/>
</dbReference>
<sequence length="273" mass="31252">MAGAKQAKKIQKAPLKMSASDNKKKNKKALKHARQPRNLIESTPKAFTVGKAILPKRDLTRYVKWPKYIRIQRQEKILLQRLRIPPSVNQFAHTLDKQTTIKLFSLMHKYRPETKVQKKLRLLNAAKQHVEGQKPKKVERPMSIEYGLKHVTKLIEKKKASLVVIAHDVKPLELVVWLPALCRKMGVPYCIVKGKARLGLLVHQKKTAVAAFTKVKKDDMVSLDRLVETVKVNFNDRGDEIRRLWGGNTLSKKSQNKIAKIEKSKANEIKVVS</sequence>
<keyword evidence="3 4" id="KW-0687">Ribonucleoprotein</keyword>
<dbReference type="Pfam" id="PF01248">
    <property type="entry name" value="Ribosomal_L7Ae"/>
    <property type="match status" value="1"/>
</dbReference>
<evidence type="ECO:0000256" key="4">
    <source>
        <dbReference type="RuleBase" id="RU367042"/>
    </source>
</evidence>
<evidence type="ECO:0000256" key="1">
    <source>
        <dbReference type="ARBA" id="ARBA00007337"/>
    </source>
</evidence>
<evidence type="ECO:0000256" key="2">
    <source>
        <dbReference type="ARBA" id="ARBA00022980"/>
    </source>
</evidence>
<dbReference type="InterPro" id="IPR001921">
    <property type="entry name" value="Ribosomal_eL8_euk"/>
</dbReference>
<dbReference type="GO" id="GO:0022625">
    <property type="term" value="C:cytosolic large ribosomal subunit"/>
    <property type="evidence" value="ECO:0007669"/>
    <property type="project" value="UniProtKB-UniRule"/>
</dbReference>
<reference evidence="7" key="3">
    <citation type="submission" date="2010-08" db="EMBL/GenBank/DDBJ databases">
        <authorList>
            <consortium name="cGRASP (B.F. Koop &amp; W.S. Davidson)"/>
        </authorList>
    </citation>
    <scope>NUCLEOTIDE SEQUENCE</scope>
    <source>
        <tissue evidence="7">Thymus</tissue>
    </source>
</reference>
<dbReference type="PRINTS" id="PR00882">
    <property type="entry name" value="RIBOSOMALL7A"/>
</dbReference>
<name>B9ELP9_SALSA</name>
<evidence type="ECO:0000256" key="3">
    <source>
        <dbReference type="ARBA" id="ARBA00023274"/>
    </source>
</evidence>
<comment type="function">
    <text evidence="4">Component of the ribosome.</text>
</comment>
<feature type="compositionally biased region" description="Basic residues" evidence="5">
    <location>
        <begin position="24"/>
        <end position="35"/>
    </location>
</feature>
<keyword evidence="2 4" id="KW-0689">Ribosomal protein</keyword>
<feature type="compositionally biased region" description="Basic residues" evidence="5">
    <location>
        <begin position="1"/>
        <end position="11"/>
    </location>
</feature>
<dbReference type="EMBL" id="BT056574">
    <property type="protein sequence ID" value="ACM08446.1"/>
    <property type="molecule type" value="mRNA"/>
</dbReference>
<comment type="similarity">
    <text evidence="1 4">Belongs to the eukaryotic ribosomal protein eL8 family.</text>
</comment>
<reference evidence="7" key="1">
    <citation type="submission" date="2009-01" db="EMBL/GenBank/DDBJ databases">
        <authorList>
            <consortium name="cGRASP (B.F. Koop &amp; W.S. Davidson)"/>
            <person name="Leong J."/>
            <person name="von Schalburg K."/>
            <person name="Cooper G."/>
            <person name="Moore R."/>
            <person name="Holt R."/>
            <person name="Davidson W.S."/>
            <person name="Koop B.F."/>
        </authorList>
    </citation>
    <scope>NUCLEOTIDE SEQUENCE</scope>
    <source>
        <tissue evidence="7">Thymus</tissue>
    </source>
</reference>
<evidence type="ECO:0000313" key="7">
    <source>
        <dbReference type="EMBL" id="ACM08446.1"/>
    </source>
</evidence>
<dbReference type="InterPro" id="IPR004037">
    <property type="entry name" value="Ribosomal_eL8-like_CS"/>
</dbReference>